<dbReference type="Proteomes" id="UP001169764">
    <property type="component" value="Unassembled WGS sequence"/>
</dbReference>
<dbReference type="CDD" id="cd16441">
    <property type="entry name" value="beta_Kdo_transferase_KpsS"/>
    <property type="match status" value="1"/>
</dbReference>
<reference evidence="1" key="1">
    <citation type="submission" date="2023-07" db="EMBL/GenBank/DDBJ databases">
        <authorList>
            <person name="Kim M."/>
        </authorList>
    </citation>
    <scope>NUCLEOTIDE SEQUENCE</scope>
    <source>
        <strain evidence="1">BIUV-7</strain>
    </source>
</reference>
<keyword evidence="2" id="KW-1185">Reference proteome</keyword>
<organism evidence="1 2">
    <name type="scientific">Sphingomonas natans</name>
    <dbReference type="NCBI Taxonomy" id="3063330"/>
    <lineage>
        <taxon>Bacteria</taxon>
        <taxon>Pseudomonadati</taxon>
        <taxon>Pseudomonadota</taxon>
        <taxon>Alphaproteobacteria</taxon>
        <taxon>Sphingomonadales</taxon>
        <taxon>Sphingomonadaceae</taxon>
        <taxon>Sphingomonas</taxon>
    </lineage>
</organism>
<dbReference type="SUPFAM" id="SSF53756">
    <property type="entry name" value="UDP-Glycosyltransferase/glycogen phosphorylase"/>
    <property type="match status" value="1"/>
</dbReference>
<gene>
    <name evidence="1" type="ORF">Q4F19_04815</name>
</gene>
<proteinExistence type="predicted"/>
<evidence type="ECO:0000313" key="1">
    <source>
        <dbReference type="EMBL" id="MDO6413698.1"/>
    </source>
</evidence>
<evidence type="ECO:0000313" key="2">
    <source>
        <dbReference type="Proteomes" id="UP001169764"/>
    </source>
</evidence>
<dbReference type="Pfam" id="PF05159">
    <property type="entry name" value="Capsule_synth"/>
    <property type="match status" value="1"/>
</dbReference>
<comment type="caution">
    <text evidence="1">The sequence shown here is derived from an EMBL/GenBank/DDBJ whole genome shotgun (WGS) entry which is preliminary data.</text>
</comment>
<accession>A0ABT8Y719</accession>
<dbReference type="EMBL" id="JAUOTP010000002">
    <property type="protein sequence ID" value="MDO6413698.1"/>
    <property type="molecule type" value="Genomic_DNA"/>
</dbReference>
<protein>
    <submittedName>
        <fullName evidence="1">Capsular biosynthesis protein</fullName>
    </submittedName>
</protein>
<name>A0ABT8Y719_9SPHN</name>
<dbReference type="InterPro" id="IPR007833">
    <property type="entry name" value="Capsule_polysaccharide_synth"/>
</dbReference>
<dbReference type="RefSeq" id="WP_303540334.1">
    <property type="nucleotide sequence ID" value="NZ_JAUOTP010000002.1"/>
</dbReference>
<sequence length="415" mass="45633">MAGPFFALLGHRLADAGHGVRRINFNGGDKLYWRTPGATDYRGTLARWPAFLDAYLDRAPATDLVLFGDCRPLHAAAIAVARARGIQVHVFEEGYIRPDYVTVEAEGVNGHSKLPRNPEDYLRAARALPPLEEHAPIASFFGRRAREDLTYNLSSFLLTPLFPGYRTHRPWHILVEYAGWAARLVRKRRGMRRSSATIDRLNAGGQPFFVFPLQLDCDYQIRVHSDFKRIQPAIEHVLASFAAHGPADTLLVVKGHPLDNGLTNWETRTLNAAAKLGIADRVVFIAWADIDPLVRAARGVVTVNSTTGTLALRYGVPTIVLGEAVYNIARITHQAGLDTFWRQPEAPVAEVFDAFRRVLVDRCLIHGGYFSDEGLDMLIEGAAGRIEANAPGAPVVRRTAPGVAVKGVRAASARG</sequence>